<dbReference type="Gene3D" id="3.50.50.60">
    <property type="entry name" value="FAD/NAD(P)-binding domain"/>
    <property type="match status" value="1"/>
</dbReference>
<evidence type="ECO:0000313" key="3">
    <source>
        <dbReference type="Proteomes" id="UP000309033"/>
    </source>
</evidence>
<organism evidence="2 3">
    <name type="scientific">Microbispora triticiradicis</name>
    <dbReference type="NCBI Taxonomy" id="2200763"/>
    <lineage>
        <taxon>Bacteria</taxon>
        <taxon>Bacillati</taxon>
        <taxon>Actinomycetota</taxon>
        <taxon>Actinomycetes</taxon>
        <taxon>Streptosporangiales</taxon>
        <taxon>Streptosporangiaceae</taxon>
        <taxon>Microbispora</taxon>
    </lineage>
</organism>
<evidence type="ECO:0000313" key="2">
    <source>
        <dbReference type="EMBL" id="TLP52542.1"/>
    </source>
</evidence>
<dbReference type="EMBL" id="VANP01000018">
    <property type="protein sequence ID" value="TLP52542.1"/>
    <property type="molecule type" value="Genomic_DNA"/>
</dbReference>
<dbReference type="AlphaFoldDB" id="A0A5R8YJH4"/>
<comment type="caution">
    <text evidence="2">The sequence shown here is derived from an EMBL/GenBank/DDBJ whole genome shotgun (WGS) entry which is preliminary data.</text>
</comment>
<dbReference type="OrthoDB" id="103324at2"/>
<gene>
    <name evidence="2" type="ORF">FED44_31695</name>
</gene>
<dbReference type="InterPro" id="IPR002938">
    <property type="entry name" value="FAD-bd"/>
</dbReference>
<dbReference type="Pfam" id="PF01494">
    <property type="entry name" value="FAD_binding_3"/>
    <property type="match status" value="1"/>
</dbReference>
<reference evidence="2" key="1">
    <citation type="submission" date="2019-05" db="EMBL/GenBank/DDBJ databases">
        <title>Isolation, diversity and antifungal activity of Actinobacteria from wheat.</title>
        <authorList>
            <person name="Yu B."/>
        </authorList>
    </citation>
    <scope>NUCLEOTIDE SEQUENCE [LARGE SCALE GENOMIC DNA]</scope>
    <source>
        <strain evidence="2">NEAU-HEGS1-5</strain>
    </source>
</reference>
<dbReference type="SUPFAM" id="SSF51905">
    <property type="entry name" value="FAD/NAD(P)-binding domain"/>
    <property type="match status" value="1"/>
</dbReference>
<proteinExistence type="predicted"/>
<dbReference type="InterPro" id="IPR036188">
    <property type="entry name" value="FAD/NAD-bd_sf"/>
</dbReference>
<keyword evidence="3" id="KW-1185">Reference proteome</keyword>
<sequence>MESFDVAVVGARAGGAAAAMLLARQGLRVLLADRDRYGADTLSTHALMRGGVLLLSRWGLLDRIVAAGTPPVRQTRFHYGDETATVSIRPRLGVEALYAPRRSLLDALLVDAAAAAGAEVRFGVTVTGLLREDSGRVAGVTGHDRRGTRVSVRARLTVGADGRRSTVARAAGARTLRTGTGAGAVVYGYWTGLETSGYEWFYRPGHTAGMIPTNDGQVCVFAGMPAALFRATAGEQGAAGTSGGGTSGARTGGGLGGRYHRMLAAATKGAGGRLAAAGPPLRLRTWVGRPSFVREAQGPGWALVGDAGSFLDPLSSHGITDALRDAERLAREVAAAGGPGSLSGTYAADRDRVIGPIYDAVDRIAAYGWDLNQVRRHLLELNSAMSAEVEMISAVGAG</sequence>
<accession>A0A5R8YJH4</accession>
<dbReference type="PANTHER" id="PTHR42685">
    <property type="entry name" value="GERANYLGERANYL DIPHOSPHATE REDUCTASE"/>
    <property type="match status" value="1"/>
</dbReference>
<dbReference type="InterPro" id="IPR050407">
    <property type="entry name" value="Geranylgeranyl_reductase"/>
</dbReference>
<dbReference type="Proteomes" id="UP000309033">
    <property type="component" value="Unassembled WGS sequence"/>
</dbReference>
<dbReference type="PRINTS" id="PR00420">
    <property type="entry name" value="RNGMNOXGNASE"/>
</dbReference>
<dbReference type="GO" id="GO:0071949">
    <property type="term" value="F:FAD binding"/>
    <property type="evidence" value="ECO:0007669"/>
    <property type="project" value="InterPro"/>
</dbReference>
<name>A0A5R8YJH4_9ACTN</name>
<protein>
    <submittedName>
        <fullName evidence="2">NAD(P)/FAD-dependent oxidoreductase</fullName>
    </submittedName>
</protein>
<dbReference type="PANTHER" id="PTHR42685:SF22">
    <property type="entry name" value="CONDITIONED MEDIUM FACTOR RECEPTOR 1"/>
    <property type="match status" value="1"/>
</dbReference>
<feature type="domain" description="FAD-binding" evidence="1">
    <location>
        <begin position="4"/>
        <end position="177"/>
    </location>
</feature>
<evidence type="ECO:0000259" key="1">
    <source>
        <dbReference type="Pfam" id="PF01494"/>
    </source>
</evidence>